<organism evidence="1">
    <name type="scientific">marine metagenome</name>
    <dbReference type="NCBI Taxonomy" id="408172"/>
    <lineage>
        <taxon>unclassified sequences</taxon>
        <taxon>metagenomes</taxon>
        <taxon>ecological metagenomes</taxon>
    </lineage>
</organism>
<sequence length="100" mass="10697">MKLKNYCLVVLIGMLWSTGVMAGTVNINLADVGELAENIHGIGPRLAQAIVNYRAQYGDFSSIDELVGVRGIGLTIIKANRGVIVVKDAPLQTQIDVTSD</sequence>
<dbReference type="Pfam" id="PF12836">
    <property type="entry name" value="HHH_3"/>
    <property type="match status" value="1"/>
</dbReference>
<evidence type="ECO:0008006" key="2">
    <source>
        <dbReference type="Google" id="ProtNLM"/>
    </source>
</evidence>
<dbReference type="GO" id="GO:0015628">
    <property type="term" value="P:protein secretion by the type II secretion system"/>
    <property type="evidence" value="ECO:0007669"/>
    <property type="project" value="TreeGrafter"/>
</dbReference>
<dbReference type="AlphaFoldDB" id="A0A381PW89"/>
<dbReference type="InterPro" id="IPR010994">
    <property type="entry name" value="RuvA_2-like"/>
</dbReference>
<dbReference type="PANTHER" id="PTHR21180:SF32">
    <property type="entry name" value="ENDONUCLEASE_EXONUCLEASE_PHOSPHATASE FAMILY DOMAIN-CONTAINING PROTEIN 1"/>
    <property type="match status" value="1"/>
</dbReference>
<proteinExistence type="predicted"/>
<gene>
    <name evidence="1" type="ORF">METZ01_LOCUS24186</name>
</gene>
<dbReference type="PANTHER" id="PTHR21180">
    <property type="entry name" value="ENDONUCLEASE/EXONUCLEASE/PHOSPHATASE FAMILY DOMAIN-CONTAINING PROTEIN 1"/>
    <property type="match status" value="1"/>
</dbReference>
<dbReference type="EMBL" id="UINC01001117">
    <property type="protein sequence ID" value="SUZ71332.1"/>
    <property type="molecule type" value="Genomic_DNA"/>
</dbReference>
<dbReference type="GO" id="GO:0015627">
    <property type="term" value="C:type II protein secretion system complex"/>
    <property type="evidence" value="ECO:0007669"/>
    <property type="project" value="TreeGrafter"/>
</dbReference>
<dbReference type="NCBIfam" id="TIGR00426">
    <property type="entry name" value="competence protein ComEA helix-hairpin-helix repeat region"/>
    <property type="match status" value="1"/>
</dbReference>
<dbReference type="InterPro" id="IPR051675">
    <property type="entry name" value="Endo/Exo/Phosphatase_dom_1"/>
</dbReference>
<dbReference type="SUPFAM" id="SSF47781">
    <property type="entry name" value="RuvA domain 2-like"/>
    <property type="match status" value="1"/>
</dbReference>
<reference evidence="1" key="1">
    <citation type="submission" date="2018-05" db="EMBL/GenBank/DDBJ databases">
        <authorList>
            <person name="Lanie J.A."/>
            <person name="Ng W.-L."/>
            <person name="Kazmierczak K.M."/>
            <person name="Andrzejewski T.M."/>
            <person name="Davidsen T.M."/>
            <person name="Wayne K.J."/>
            <person name="Tettelin H."/>
            <person name="Glass J.I."/>
            <person name="Rusch D."/>
            <person name="Podicherti R."/>
            <person name="Tsui H.-C.T."/>
            <person name="Winkler M.E."/>
        </authorList>
    </citation>
    <scope>NUCLEOTIDE SEQUENCE</scope>
</reference>
<protein>
    <recommendedName>
        <fullName evidence="2">Helix-hairpin-helix DNA-binding motif class 1 domain-containing protein</fullName>
    </recommendedName>
</protein>
<dbReference type="Gene3D" id="1.10.150.280">
    <property type="entry name" value="AF1531-like domain"/>
    <property type="match status" value="1"/>
</dbReference>
<name>A0A381PW89_9ZZZZ</name>
<dbReference type="InterPro" id="IPR004509">
    <property type="entry name" value="Competence_ComEA_HhH"/>
</dbReference>
<evidence type="ECO:0000313" key="1">
    <source>
        <dbReference type="EMBL" id="SUZ71332.1"/>
    </source>
</evidence>
<accession>A0A381PW89</accession>